<dbReference type="Pfam" id="PF03795">
    <property type="entry name" value="YCII"/>
    <property type="match status" value="1"/>
</dbReference>
<dbReference type="OrthoDB" id="9814407at2"/>
<comment type="similarity">
    <text evidence="1">Belongs to the YciI family.</text>
</comment>
<dbReference type="InterPro" id="IPR011008">
    <property type="entry name" value="Dimeric_a/b-barrel"/>
</dbReference>
<organism evidence="3 4">
    <name type="scientific">Leptolinea tardivitalis</name>
    <dbReference type="NCBI Taxonomy" id="229920"/>
    <lineage>
        <taxon>Bacteria</taxon>
        <taxon>Bacillati</taxon>
        <taxon>Chloroflexota</taxon>
        <taxon>Anaerolineae</taxon>
        <taxon>Anaerolineales</taxon>
        <taxon>Anaerolineaceae</taxon>
        <taxon>Leptolinea</taxon>
    </lineage>
</organism>
<dbReference type="STRING" id="229920.ADM99_05250"/>
<dbReference type="EMBL" id="LGCK01000007">
    <property type="protein sequence ID" value="KPL72533.1"/>
    <property type="molecule type" value="Genomic_DNA"/>
</dbReference>
<dbReference type="RefSeq" id="WP_062421423.1">
    <property type="nucleotide sequence ID" value="NZ_BBYA01000008.1"/>
</dbReference>
<accession>A0A0P6XSG0</accession>
<dbReference type="Proteomes" id="UP000050430">
    <property type="component" value="Unassembled WGS sequence"/>
</dbReference>
<dbReference type="AlphaFoldDB" id="A0A0P6XSG0"/>
<comment type="caution">
    <text evidence="3">The sequence shown here is derived from an EMBL/GenBank/DDBJ whole genome shotgun (WGS) entry which is preliminary data.</text>
</comment>
<keyword evidence="4" id="KW-1185">Reference proteome</keyword>
<evidence type="ECO:0000313" key="4">
    <source>
        <dbReference type="Proteomes" id="UP000050430"/>
    </source>
</evidence>
<dbReference type="InterPro" id="IPR005545">
    <property type="entry name" value="YCII"/>
</dbReference>
<protein>
    <recommendedName>
        <fullName evidence="2">YCII-related domain-containing protein</fullName>
    </recommendedName>
</protein>
<feature type="domain" description="YCII-related" evidence="2">
    <location>
        <begin position="14"/>
        <end position="73"/>
    </location>
</feature>
<evidence type="ECO:0000256" key="1">
    <source>
        <dbReference type="ARBA" id="ARBA00007689"/>
    </source>
</evidence>
<dbReference type="Gene3D" id="3.30.70.1060">
    <property type="entry name" value="Dimeric alpha+beta barrel"/>
    <property type="match status" value="1"/>
</dbReference>
<dbReference type="PANTHER" id="PTHR37828:SF1">
    <property type="entry name" value="YCII-RELATED DOMAIN-CONTAINING PROTEIN"/>
    <property type="match status" value="1"/>
</dbReference>
<proteinExistence type="inferred from homology"/>
<sequence length="98" mass="11353">MKHFIVEINYLVPVDQLSDVLPNHRAFLQTGYDRGLLLLSGPREPRIGGMVVARANSLEEIQEFFNNDPYHLQKVATHTFIEFNPVLHQPWLDNWVKG</sequence>
<reference evidence="3 4" key="1">
    <citation type="submission" date="2015-07" db="EMBL/GenBank/DDBJ databases">
        <title>Genome sequence of Leptolinea tardivitalis DSM 16556.</title>
        <authorList>
            <person name="Hemp J."/>
            <person name="Ward L.M."/>
            <person name="Pace L.A."/>
            <person name="Fischer W.W."/>
        </authorList>
    </citation>
    <scope>NUCLEOTIDE SEQUENCE [LARGE SCALE GENOMIC DNA]</scope>
    <source>
        <strain evidence="3 4">YMTK-2</strain>
    </source>
</reference>
<name>A0A0P6XSG0_9CHLR</name>
<dbReference type="SUPFAM" id="SSF54909">
    <property type="entry name" value="Dimeric alpha+beta barrel"/>
    <property type="match status" value="1"/>
</dbReference>
<evidence type="ECO:0000313" key="3">
    <source>
        <dbReference type="EMBL" id="KPL72533.1"/>
    </source>
</evidence>
<gene>
    <name evidence="3" type="ORF">ADM99_05250</name>
</gene>
<dbReference type="PANTHER" id="PTHR37828">
    <property type="entry name" value="GSR2449 PROTEIN"/>
    <property type="match status" value="1"/>
</dbReference>
<evidence type="ECO:0000259" key="2">
    <source>
        <dbReference type="Pfam" id="PF03795"/>
    </source>
</evidence>